<dbReference type="PANTHER" id="PTHR46938">
    <property type="entry name" value="DISCOIDIN-1 SUBUNIT A-RELATED-RELATED"/>
    <property type="match status" value="1"/>
</dbReference>
<feature type="domain" description="H-type lectin" evidence="1">
    <location>
        <begin position="39"/>
        <end position="104"/>
    </location>
</feature>
<proteinExistence type="predicted"/>
<evidence type="ECO:0000313" key="2">
    <source>
        <dbReference type="EMBL" id="MCL6283390.1"/>
    </source>
</evidence>
<evidence type="ECO:0000259" key="1">
    <source>
        <dbReference type="Pfam" id="PF09458"/>
    </source>
</evidence>
<gene>
    <name evidence="2" type="ORF">M3P21_07570</name>
</gene>
<dbReference type="Proteomes" id="UP001203880">
    <property type="component" value="Unassembled WGS sequence"/>
</dbReference>
<dbReference type="InterPro" id="IPR019019">
    <property type="entry name" value="H-type_lectin_domain"/>
</dbReference>
<accession>A0ABT0Q0J4</accession>
<dbReference type="Pfam" id="PF09458">
    <property type="entry name" value="H_lectin"/>
    <property type="match status" value="1"/>
</dbReference>
<comment type="caution">
    <text evidence="2">The sequence shown here is derived from an EMBL/GenBank/DDBJ whole genome shotgun (WGS) entry which is preliminary data.</text>
</comment>
<dbReference type="EMBL" id="JAMFMB010000007">
    <property type="protein sequence ID" value="MCL6283390.1"/>
    <property type="molecule type" value="Genomic_DNA"/>
</dbReference>
<protein>
    <submittedName>
        <fullName evidence="2">H-type lectin domain-containing protein</fullName>
    </submittedName>
</protein>
<reference evidence="2" key="1">
    <citation type="submission" date="2022-05" db="EMBL/GenBank/DDBJ databases">
        <authorList>
            <person name="Park J.-S."/>
        </authorList>
    </citation>
    <scope>NUCLEOTIDE SEQUENCE</scope>
    <source>
        <strain evidence="2">2012CJ41-6</strain>
    </source>
</reference>
<evidence type="ECO:0000313" key="3">
    <source>
        <dbReference type="Proteomes" id="UP001203880"/>
    </source>
</evidence>
<dbReference type="RefSeq" id="WP_249708294.1">
    <property type="nucleotide sequence ID" value="NZ_JAMFMB010000007.1"/>
</dbReference>
<organism evidence="2 3">
    <name type="scientific">Ruegeria spongiae</name>
    <dbReference type="NCBI Taxonomy" id="2942209"/>
    <lineage>
        <taxon>Bacteria</taxon>
        <taxon>Pseudomonadati</taxon>
        <taxon>Pseudomonadota</taxon>
        <taxon>Alphaproteobacteria</taxon>
        <taxon>Rhodobacterales</taxon>
        <taxon>Roseobacteraceae</taxon>
        <taxon>Ruegeria</taxon>
    </lineage>
</organism>
<dbReference type="InterPro" id="IPR037221">
    <property type="entry name" value="H-type_lectin_dom_sf"/>
</dbReference>
<keyword evidence="3" id="KW-1185">Reference proteome</keyword>
<dbReference type="SUPFAM" id="SSF141086">
    <property type="entry name" value="Agglutinin HPA-like"/>
    <property type="match status" value="1"/>
</dbReference>
<name>A0ABT0Q0J4_9RHOB</name>
<sequence>MQIFSTHPVGIEQGELGLFSDFENGGEMWTGNGPRERRAKVQFREPFRTAPAVQLSMSLWDFDTGSAIRAELKAENVTEHGFDAVFRTWADTRVARLRVAWTAIGDVPHDDDWEVY</sequence>
<dbReference type="Gene3D" id="2.60.40.2080">
    <property type="match status" value="1"/>
</dbReference>
<dbReference type="InterPro" id="IPR052487">
    <property type="entry name" value="Galactose-binding_lectin"/>
</dbReference>